<comment type="caution">
    <text evidence="2">The sequence shown here is derived from an EMBL/GenBank/DDBJ whole genome shotgun (WGS) entry which is preliminary data.</text>
</comment>
<feature type="domain" description="Tryptophan synthase beta chain-like PALP" evidence="1">
    <location>
        <begin position="43"/>
        <end position="376"/>
    </location>
</feature>
<dbReference type="Pfam" id="PF00291">
    <property type="entry name" value="PALP"/>
    <property type="match status" value="1"/>
</dbReference>
<dbReference type="AlphaFoldDB" id="A0AAN7AP11"/>
<dbReference type="Gene3D" id="3.40.50.1100">
    <property type="match status" value="2"/>
</dbReference>
<gene>
    <name evidence="2" type="ORF">QBC35DRAFT_98735</name>
</gene>
<dbReference type="PANTHER" id="PTHR42937">
    <property type="match status" value="1"/>
</dbReference>
<evidence type="ECO:0000313" key="3">
    <source>
        <dbReference type="Proteomes" id="UP001302126"/>
    </source>
</evidence>
<dbReference type="EMBL" id="MU864351">
    <property type="protein sequence ID" value="KAK4193177.1"/>
    <property type="molecule type" value="Genomic_DNA"/>
</dbReference>
<reference evidence="2" key="1">
    <citation type="journal article" date="2023" name="Mol. Phylogenet. Evol.">
        <title>Genome-scale phylogeny and comparative genomics of the fungal order Sordariales.</title>
        <authorList>
            <person name="Hensen N."/>
            <person name="Bonometti L."/>
            <person name="Westerberg I."/>
            <person name="Brannstrom I.O."/>
            <person name="Guillou S."/>
            <person name="Cros-Aarteil S."/>
            <person name="Calhoun S."/>
            <person name="Haridas S."/>
            <person name="Kuo A."/>
            <person name="Mondo S."/>
            <person name="Pangilinan J."/>
            <person name="Riley R."/>
            <person name="LaButti K."/>
            <person name="Andreopoulos B."/>
            <person name="Lipzen A."/>
            <person name="Chen C."/>
            <person name="Yan M."/>
            <person name="Daum C."/>
            <person name="Ng V."/>
            <person name="Clum A."/>
            <person name="Steindorff A."/>
            <person name="Ohm R.A."/>
            <person name="Martin F."/>
            <person name="Silar P."/>
            <person name="Natvig D.O."/>
            <person name="Lalanne C."/>
            <person name="Gautier V."/>
            <person name="Ament-Velasquez S.L."/>
            <person name="Kruys A."/>
            <person name="Hutchinson M.I."/>
            <person name="Powell A.J."/>
            <person name="Barry K."/>
            <person name="Miller A.N."/>
            <person name="Grigoriev I.V."/>
            <person name="Debuchy R."/>
            <person name="Gladieux P."/>
            <person name="Hiltunen Thoren M."/>
            <person name="Johannesson H."/>
        </authorList>
    </citation>
    <scope>NUCLEOTIDE SEQUENCE</scope>
    <source>
        <strain evidence="2">PSN309</strain>
    </source>
</reference>
<evidence type="ECO:0000313" key="2">
    <source>
        <dbReference type="EMBL" id="KAK4193177.1"/>
    </source>
</evidence>
<dbReference type="SUPFAM" id="SSF53686">
    <property type="entry name" value="Tryptophan synthase beta subunit-like PLP-dependent enzymes"/>
    <property type="match status" value="1"/>
</dbReference>
<protein>
    <submittedName>
        <fullName evidence="2">Tryptophan synthase beta subunit-like PLP-dependent enzyme</fullName>
    </submittedName>
</protein>
<organism evidence="2 3">
    <name type="scientific">Podospora australis</name>
    <dbReference type="NCBI Taxonomy" id="1536484"/>
    <lineage>
        <taxon>Eukaryota</taxon>
        <taxon>Fungi</taxon>
        <taxon>Dikarya</taxon>
        <taxon>Ascomycota</taxon>
        <taxon>Pezizomycotina</taxon>
        <taxon>Sordariomycetes</taxon>
        <taxon>Sordariomycetidae</taxon>
        <taxon>Sordariales</taxon>
        <taxon>Podosporaceae</taxon>
        <taxon>Podospora</taxon>
    </lineage>
</organism>
<dbReference type="InterPro" id="IPR036052">
    <property type="entry name" value="TrpB-like_PALP_sf"/>
</dbReference>
<dbReference type="Proteomes" id="UP001302126">
    <property type="component" value="Unassembled WGS sequence"/>
</dbReference>
<sequence>MSTSVHLNPAAKDWKYIPPNVLSSHTSPNLNPAQTFHDSLPDFQPTPIYNLESLARELKIGFLLLKHESGRFGLPSFKVLGATWAIYRTVCEHIGLSNHSGFLSHRENHELPTLQNLCRYAGVDPQDYPNLKIITCTEGNWGRAVARMASLMGIPTTVYVPGYMHPTTRALIASEGSHGTASVDVIPAGNYYDDAVEVAQKQAEGDKDALLVMDISWEGYEAIPQWVVEGYRTMLTEADAAISYLLNGKHPTHAIIPCGCGSVAQAVTQHYKATPPSPSSGRTKVLAVETNTAACLRASLQTGKMTAVPTSETIMNGMNCGTLSTTAWPVLQKGVDACVVVNDVEAHEAIQVLAREGINAGPCGAATLAALKKVCEMQTERTSLCLNEDSVVVLYCTEGLREYTPPV</sequence>
<accession>A0AAN7AP11</accession>
<keyword evidence="3" id="KW-1185">Reference proteome</keyword>
<dbReference type="InterPro" id="IPR001926">
    <property type="entry name" value="TrpB-like_PALP"/>
</dbReference>
<reference evidence="2" key="2">
    <citation type="submission" date="2023-05" db="EMBL/GenBank/DDBJ databases">
        <authorList>
            <consortium name="Lawrence Berkeley National Laboratory"/>
            <person name="Steindorff A."/>
            <person name="Hensen N."/>
            <person name="Bonometti L."/>
            <person name="Westerberg I."/>
            <person name="Brannstrom I.O."/>
            <person name="Guillou S."/>
            <person name="Cros-Aarteil S."/>
            <person name="Calhoun S."/>
            <person name="Haridas S."/>
            <person name="Kuo A."/>
            <person name="Mondo S."/>
            <person name="Pangilinan J."/>
            <person name="Riley R."/>
            <person name="Labutti K."/>
            <person name="Andreopoulos B."/>
            <person name="Lipzen A."/>
            <person name="Chen C."/>
            <person name="Yanf M."/>
            <person name="Daum C."/>
            <person name="Ng V."/>
            <person name="Clum A."/>
            <person name="Ohm R."/>
            <person name="Martin F."/>
            <person name="Silar P."/>
            <person name="Natvig D."/>
            <person name="Lalanne C."/>
            <person name="Gautier V."/>
            <person name="Ament-Velasquez S.L."/>
            <person name="Kruys A."/>
            <person name="Hutchinson M.I."/>
            <person name="Powell A.J."/>
            <person name="Barry K."/>
            <person name="Miller A.N."/>
            <person name="Grigoriev I.V."/>
            <person name="Debuchy R."/>
            <person name="Gladieux P."/>
            <person name="Thoren M.H."/>
            <person name="Johannesson H."/>
        </authorList>
    </citation>
    <scope>NUCLEOTIDE SEQUENCE</scope>
    <source>
        <strain evidence="2">PSN309</strain>
    </source>
</reference>
<name>A0AAN7AP11_9PEZI</name>
<proteinExistence type="predicted"/>
<evidence type="ECO:0000259" key="1">
    <source>
        <dbReference type="Pfam" id="PF00291"/>
    </source>
</evidence>
<dbReference type="PANTHER" id="PTHR42937:SF1">
    <property type="entry name" value="DIAMINOPROPIONATE AMMONIA-LYASE"/>
    <property type="match status" value="1"/>
</dbReference>